<evidence type="ECO:0000313" key="4">
    <source>
        <dbReference type="Proteomes" id="UP000030742"/>
    </source>
</evidence>
<dbReference type="EMBL" id="KB631950">
    <property type="protein sequence ID" value="ERL87422.1"/>
    <property type="molecule type" value="Genomic_DNA"/>
</dbReference>
<evidence type="ECO:0000313" key="3">
    <source>
        <dbReference type="EMBL" id="ERL87422.1"/>
    </source>
</evidence>
<dbReference type="CDD" id="cd00303">
    <property type="entry name" value="retropepsin_like"/>
    <property type="match status" value="1"/>
</dbReference>
<feature type="region of interest" description="Disordered" evidence="1">
    <location>
        <begin position="1"/>
        <end position="37"/>
    </location>
</feature>
<evidence type="ECO:0000259" key="2">
    <source>
        <dbReference type="Pfam" id="PF18701"/>
    </source>
</evidence>
<dbReference type="InterPro" id="IPR001969">
    <property type="entry name" value="Aspartic_peptidase_AS"/>
</dbReference>
<dbReference type="InterPro" id="IPR008042">
    <property type="entry name" value="Retrotrans_Pao"/>
</dbReference>
<name>U4U302_DENPD</name>
<dbReference type="Pfam" id="PF18701">
    <property type="entry name" value="DUF5641"/>
    <property type="match status" value="1"/>
</dbReference>
<accession>U4U302</accession>
<dbReference type="InterPro" id="IPR040676">
    <property type="entry name" value="DUF5641"/>
</dbReference>
<proteinExistence type="predicted"/>
<feature type="domain" description="DUF5641" evidence="2">
    <location>
        <begin position="600"/>
        <end position="695"/>
    </location>
</feature>
<dbReference type="AlphaFoldDB" id="U4U302"/>
<gene>
    <name evidence="3" type="ORF">D910_04816</name>
</gene>
<dbReference type="OrthoDB" id="8052806at2759"/>
<dbReference type="GO" id="GO:0004190">
    <property type="term" value="F:aspartic-type endopeptidase activity"/>
    <property type="evidence" value="ECO:0007669"/>
    <property type="project" value="InterPro"/>
</dbReference>
<feature type="compositionally biased region" description="Polar residues" evidence="1">
    <location>
        <begin position="14"/>
        <end position="37"/>
    </location>
</feature>
<dbReference type="GO" id="GO:0006508">
    <property type="term" value="P:proteolysis"/>
    <property type="evidence" value="ECO:0007669"/>
    <property type="project" value="InterPro"/>
</dbReference>
<dbReference type="PANTHER" id="PTHR47331">
    <property type="entry name" value="PHD-TYPE DOMAIN-CONTAINING PROTEIN"/>
    <property type="match status" value="1"/>
</dbReference>
<dbReference type="InterPro" id="IPR021109">
    <property type="entry name" value="Peptidase_aspartic_dom_sf"/>
</dbReference>
<dbReference type="STRING" id="77166.U4U302"/>
<organism evidence="3 4">
    <name type="scientific">Dendroctonus ponderosae</name>
    <name type="common">Mountain pine beetle</name>
    <dbReference type="NCBI Taxonomy" id="77166"/>
    <lineage>
        <taxon>Eukaryota</taxon>
        <taxon>Metazoa</taxon>
        <taxon>Ecdysozoa</taxon>
        <taxon>Arthropoda</taxon>
        <taxon>Hexapoda</taxon>
        <taxon>Insecta</taxon>
        <taxon>Pterygota</taxon>
        <taxon>Neoptera</taxon>
        <taxon>Endopterygota</taxon>
        <taxon>Coleoptera</taxon>
        <taxon>Polyphaga</taxon>
        <taxon>Cucujiformia</taxon>
        <taxon>Curculionidae</taxon>
        <taxon>Scolytinae</taxon>
        <taxon>Dendroctonus</taxon>
    </lineage>
</organism>
<protein>
    <recommendedName>
        <fullName evidence="2">DUF5641 domain-containing protein</fullName>
    </recommendedName>
</protein>
<evidence type="ECO:0000256" key="1">
    <source>
        <dbReference type="SAM" id="MobiDB-lite"/>
    </source>
</evidence>
<feature type="compositionally biased region" description="Basic and acidic residues" evidence="1">
    <location>
        <begin position="1"/>
        <end position="13"/>
    </location>
</feature>
<dbReference type="Gene3D" id="2.40.70.10">
    <property type="entry name" value="Acid Proteases"/>
    <property type="match status" value="1"/>
</dbReference>
<dbReference type="Proteomes" id="UP000030742">
    <property type="component" value="Unassembled WGS sequence"/>
</dbReference>
<dbReference type="Pfam" id="PF05380">
    <property type="entry name" value="Peptidase_A17"/>
    <property type="match status" value="1"/>
</dbReference>
<sequence length="703" mass="80082">MVQIDRDNEREFEYSSTARPKISSNQPGDKSLSANSRLSSNDCDSNHVLLSTATVFIADSSGYWHSCNALLDSGSQSNLISESLCRKLKLKQERINIPLSGVSQVITNVTSRTRTVIRSRFKNYNTELSFLVLPVLTEKLPLMMFETSNISYPKYIDLADENFNIPKKIDLLLGAEIFYDLLESGKIKLEPHAITLRQTCLGWIFTGSLNLTNSDTKKVRCNFSTKVTNRALQDSLTKFWEIEDLGDAKYLSKNEQYCEDYFKLTTTRNASGTFKVRYPFNQNVNIQLGESKSIALKRFLSLEKRLSNNKHLKHQYEAFMNEYKDLGHMTLKCSLNEDDSIENKSYFLPHSAVLRESITTKCRVVFDASAKSSTNVSFNDLILVGPTIQQDLFSILLRVRLESWAEFASQLNYLNDIKIKRHVLKQLQRPVQLYGFCDSSEKAYGACIYICSIDETGKKHINLLTAKSKVAPVKKQTLPRLELLAAHLSAKLMAKIKNILNISISKTVYFTDSTIVLAWIRLEPSSLKTFVANRVARIIELSHVIEWNHVVSEDNAADIISRGVNPKELVKNNIWFQGPSDSLASHAEEDVTHLNPARLNRYQHLLQLYQQFWKRWSREYLTSLQVRTKWKAGTENPVKIGSLVILMENNTPPLKWPLARVIELYPGTDNIVRVVSVRLPNGTIVRRTLSKVCVLPVESAHEN</sequence>
<dbReference type="PROSITE" id="PS00141">
    <property type="entry name" value="ASP_PROTEASE"/>
    <property type="match status" value="1"/>
</dbReference>
<reference evidence="3 4" key="1">
    <citation type="journal article" date="2013" name="Genome Biol.">
        <title>Draft genome of the mountain pine beetle, Dendroctonus ponderosae Hopkins, a major forest pest.</title>
        <authorList>
            <person name="Keeling C.I."/>
            <person name="Yuen M.M."/>
            <person name="Liao N.Y."/>
            <person name="Docking T.R."/>
            <person name="Chan S.K."/>
            <person name="Taylor G.A."/>
            <person name="Palmquist D.L."/>
            <person name="Jackman S.D."/>
            <person name="Nguyen A."/>
            <person name="Li M."/>
            <person name="Henderson H."/>
            <person name="Janes J.K."/>
            <person name="Zhao Y."/>
            <person name="Pandoh P."/>
            <person name="Moore R."/>
            <person name="Sperling F.A."/>
            <person name="Huber D.P."/>
            <person name="Birol I."/>
            <person name="Jones S.J."/>
            <person name="Bohlmann J."/>
        </authorList>
    </citation>
    <scope>NUCLEOTIDE SEQUENCE</scope>
</reference>